<sequence>MASTGFDSALDEELDKLNLWRQLVPRNGACLFHCLSEALYTMQQYWPQVRSKCLKQLREQSGNAAVIQPESLSLEQFINETSASTCCTTHPAFKCLLSVACSAFNCSITVYSINRSAAICSSSQLLIEKLQPPSGCPAVEIALACSGSGHYDLVLTLDRCASLAICQSVVFQLLMSDVFRISNAAEICMDRFDAAAAAGKNRRSRRRQLAWLLRQREQQEPEGGGQGRPALPQTARPVNSSESEPLPTSFRAVKAMSPSIYRNIQFDLWRSGDLPDLRKGALLLVDGCRIAYLRQVCADTSSCIVCLPNEPDGDTGTGRCAELPFCRLSSFGRPLMPIASANSASLTATAAATSTPSRPAVANLRLALGLKADVHWHDRSGLNHGSAHLQRQGHRPQELTEVDTGSNKLPNISKPKVCQVNKSINERPVLGCSAGPPQPQCTRALLFAPPPAPPIRRQFSLPSLIASLAMAPVPVPHPLLPRLPIQLDSGFSCCPRGSDLLCLTPITVVFFYNLGVQTLYCLRNFESFYTTMQPTMDSGSTLCREVAVANRLDENNNISDCGSRQVDSGSGIFHLLHRPPFVNLADPTIDYGAGFSLCQLASDLRCRSPSTLRFYYNTGVQAFRVLHLIEVFLRLSAGASPCPGVGCPPGRPWWFIPG</sequence>
<protein>
    <recommendedName>
        <fullName evidence="2">OTU domain-containing protein</fullName>
    </recommendedName>
</protein>
<accession>A0A267G2U7</accession>
<dbReference type="Proteomes" id="UP000215902">
    <property type="component" value="Unassembled WGS sequence"/>
</dbReference>
<feature type="region of interest" description="Disordered" evidence="1">
    <location>
        <begin position="385"/>
        <end position="410"/>
    </location>
</feature>
<feature type="region of interest" description="Disordered" evidence="1">
    <location>
        <begin position="216"/>
        <end position="247"/>
    </location>
</feature>
<dbReference type="Gene3D" id="3.90.70.80">
    <property type="match status" value="1"/>
</dbReference>
<dbReference type="EMBL" id="NIVC01000629">
    <property type="protein sequence ID" value="PAA79542.1"/>
    <property type="molecule type" value="Genomic_DNA"/>
</dbReference>
<organism evidence="3 4">
    <name type="scientific">Macrostomum lignano</name>
    <dbReference type="NCBI Taxonomy" id="282301"/>
    <lineage>
        <taxon>Eukaryota</taxon>
        <taxon>Metazoa</taxon>
        <taxon>Spiralia</taxon>
        <taxon>Lophotrochozoa</taxon>
        <taxon>Platyhelminthes</taxon>
        <taxon>Rhabditophora</taxon>
        <taxon>Macrostomorpha</taxon>
        <taxon>Macrostomida</taxon>
        <taxon>Macrostomidae</taxon>
        <taxon>Macrostomum</taxon>
    </lineage>
</organism>
<keyword evidence="4" id="KW-1185">Reference proteome</keyword>
<evidence type="ECO:0000313" key="3">
    <source>
        <dbReference type="EMBL" id="PAA79542.1"/>
    </source>
</evidence>
<evidence type="ECO:0000313" key="4">
    <source>
        <dbReference type="Proteomes" id="UP000215902"/>
    </source>
</evidence>
<dbReference type="InterPro" id="IPR003323">
    <property type="entry name" value="OTU_dom"/>
</dbReference>
<dbReference type="CDD" id="cd22753">
    <property type="entry name" value="OTU_ALG13-like"/>
    <property type="match status" value="1"/>
</dbReference>
<dbReference type="PROSITE" id="PS50802">
    <property type="entry name" value="OTU"/>
    <property type="match status" value="1"/>
</dbReference>
<dbReference type="STRING" id="282301.A0A267G2U7"/>
<feature type="domain" description="OTU" evidence="2">
    <location>
        <begin position="19"/>
        <end position="157"/>
    </location>
</feature>
<proteinExistence type="predicted"/>
<dbReference type="OrthoDB" id="20273at2759"/>
<comment type="caution">
    <text evidence="3">The sequence shown here is derived from an EMBL/GenBank/DDBJ whole genome shotgun (WGS) entry which is preliminary data.</text>
</comment>
<gene>
    <name evidence="3" type="ORF">BOX15_Mlig000696g3</name>
</gene>
<dbReference type="AlphaFoldDB" id="A0A267G2U7"/>
<name>A0A267G2U7_9PLAT</name>
<evidence type="ECO:0000256" key="1">
    <source>
        <dbReference type="SAM" id="MobiDB-lite"/>
    </source>
</evidence>
<reference evidence="3 4" key="1">
    <citation type="submission" date="2017-06" db="EMBL/GenBank/DDBJ databases">
        <title>A platform for efficient transgenesis in Macrostomum lignano, a flatworm model organism for stem cell research.</title>
        <authorList>
            <person name="Berezikov E."/>
        </authorList>
    </citation>
    <scope>NUCLEOTIDE SEQUENCE [LARGE SCALE GENOMIC DNA]</scope>
    <source>
        <strain evidence="3">DV1</strain>
        <tissue evidence="3">Whole organism</tissue>
    </source>
</reference>
<dbReference type="InterPro" id="IPR049769">
    <property type="entry name" value="OTU_OTU"/>
</dbReference>
<evidence type="ECO:0000259" key="2">
    <source>
        <dbReference type="PROSITE" id="PS50802"/>
    </source>
</evidence>